<dbReference type="CDD" id="cd22352">
    <property type="entry name" value="RecB_C-like"/>
    <property type="match status" value="1"/>
</dbReference>
<dbReference type="SUPFAM" id="SSF52540">
    <property type="entry name" value="P-loop containing nucleoside triphosphate hydrolases"/>
    <property type="match status" value="1"/>
</dbReference>
<gene>
    <name evidence="15" type="primary">recB</name>
    <name evidence="19" type="ORF">SAMN05216272_109129</name>
</gene>
<dbReference type="RefSeq" id="WP_090265791.1">
    <property type="nucleotide sequence ID" value="NZ_FNDS01000009.1"/>
</dbReference>
<evidence type="ECO:0000313" key="19">
    <source>
        <dbReference type="EMBL" id="SDI44450.1"/>
    </source>
</evidence>
<evidence type="ECO:0000256" key="15">
    <source>
        <dbReference type="HAMAP-Rule" id="MF_01485"/>
    </source>
</evidence>
<dbReference type="InterPro" id="IPR004586">
    <property type="entry name" value="RecB"/>
</dbReference>
<feature type="domain" description="UvrD-like helicase C-terminal" evidence="18">
    <location>
        <begin position="508"/>
        <end position="774"/>
    </location>
</feature>
<keyword evidence="9 15" id="KW-0460">Magnesium</keyword>
<evidence type="ECO:0000256" key="10">
    <source>
        <dbReference type="ARBA" id="ARBA00023125"/>
    </source>
</evidence>
<dbReference type="GO" id="GO:0009338">
    <property type="term" value="C:exodeoxyribonuclease V complex"/>
    <property type="evidence" value="ECO:0007669"/>
    <property type="project" value="TreeGrafter"/>
</dbReference>
<sequence length="1228" mass="135783">MSAAPSNELRALEFPLHGSRLIEASAGTGKTFTIALLYLRLVLDHGGELAFGRPLSPPEILVVTFTDAATQELRERIRARLGEAAQCFAEPQAAHDALLVELRGSYPAERWPGCARLLRLAAEWMDEAAVSTIHSWCYRMLREHAFDSGSLFTQELITDQSELLAEVVRDYWRRTFYPLPAQAALEVLRCYAAPDALAKALQPLLAQQEADFRYADQSLRAPPSLRELLEHSADWYARLDALESAARAAWAADREGLRQLLYALRAQLNGTSYRGKDDDETFDAWLQALEAWSEGGETPDNLAKFGQTRIKLKAKAVVPEHPALQAIDAWAAQGEERPDIAAPLLLHALGEVRRALEAEKQRRAELGFDDLLVRLDRALAGAGGEHLAERIRQQFPVALIDEFQDTDPLQYRIFERLYRIAESPRQLGLFMIGDPKQAIYAFRGADIHTYLRARAATAGRHYTLGRNFRSTAAVVQAVNHCFAFAEGHARGAFRFASEGDNPVPFQAVDAKGRAERLLIDGAEAPALTLWRLDNDGQVVGSRLYREQMAASAASAVRAWLSLAQEGRAGLYQADGSGRALRPADIAILVRGRSEAEAVRAELAARRLASVYLSDRDSVFDSQEARDLLQWLRACAEPGNDALLRAALASRSLALGWQTLERLNQDEQFWEGMLMRFRDYRSQWQQQGVLPMLRRLLADFELPARLLRQADGERSLTNLLHLAEWLQREAAELDGEHALLRLLAEQLASPSSEEILRLESDADLIKVVTIHKSKGLEYPLVLLPFICSWKEFDGKSQTPPSFQGEAGRVIELARGKELADAAYRQANDERLGEDMRLLYVALTRARHGVWLGVAPLAMGNSKSPELHKGAFGYLLGGGAAIALDGFAERLAALAEGCPAIALAAAPSIDATAYDESRAGILEAAREPRRRVAERWWIASYSALASLDPEADAPSEASEPISAEEATLREAETPADALLAEAAVAVPAAGSLHAFPRGANPGSFLHGLLEWAADEGFARVAGDPAACRELIARRCQVRGWEAWIEPLVQWLPNWLESAFALPGAGPLRLAALRTYQKEMEFWFAVKATDSARLDAVVRRHVLPGEARPALQQSQLNGMLKGFIDLVFEHEGRYYVADYKSNWLGADVSAYTPAALRAAVLGHRYDLQYALYLFALHRLLKARLPDYDYQRHVGGAVYLFLRGGEQGLFCECPPRALMDELDALFSQAVAA</sequence>
<dbReference type="GO" id="GO:0043138">
    <property type="term" value="F:3'-5' DNA helicase activity"/>
    <property type="evidence" value="ECO:0007669"/>
    <property type="project" value="UniProtKB-UniRule"/>
</dbReference>
<dbReference type="Pfam" id="PF00580">
    <property type="entry name" value="UvrD-helicase"/>
    <property type="match status" value="1"/>
</dbReference>
<protein>
    <recommendedName>
        <fullName evidence="15">RecBCD enzyme subunit RecB</fullName>
        <ecNumber evidence="15">3.1.11.5</ecNumber>
        <ecNumber evidence="15">5.6.2.4</ecNumber>
    </recommendedName>
    <alternativeName>
        <fullName evidence="15">DNA 3'-5' helicase subunit RecB</fullName>
    </alternativeName>
    <alternativeName>
        <fullName evidence="15">Exonuclease V subunit RecB</fullName>
        <shortName evidence="15">ExoV subunit RecB</shortName>
    </alternativeName>
    <alternativeName>
        <fullName evidence="15">Helicase/nuclease RecBCD subunit RecB</fullName>
    </alternativeName>
</protein>
<evidence type="ECO:0000256" key="2">
    <source>
        <dbReference type="ARBA" id="ARBA00022723"/>
    </source>
</evidence>
<name>A0A1G8KNG5_9PSED</name>
<feature type="region of interest" description="Nuclease activity, interacts with RecD and RecA" evidence="15">
    <location>
        <begin position="933"/>
        <end position="1228"/>
    </location>
</feature>
<keyword evidence="11 15" id="KW-0234">DNA repair</keyword>
<feature type="region of interest" description="DNA-binding and helicase activity, interacts with RecC" evidence="15">
    <location>
        <begin position="1"/>
        <end position="879"/>
    </location>
</feature>
<evidence type="ECO:0000259" key="18">
    <source>
        <dbReference type="PROSITE" id="PS51217"/>
    </source>
</evidence>
<organism evidence="19 20">
    <name type="scientific">Pseudomonas panipatensis</name>
    <dbReference type="NCBI Taxonomy" id="428992"/>
    <lineage>
        <taxon>Bacteria</taxon>
        <taxon>Pseudomonadati</taxon>
        <taxon>Pseudomonadota</taxon>
        <taxon>Gammaproteobacteria</taxon>
        <taxon>Pseudomonadales</taxon>
        <taxon>Pseudomonadaceae</taxon>
        <taxon>Pseudomonas</taxon>
    </lineage>
</organism>
<dbReference type="GO" id="GO:0005524">
    <property type="term" value="F:ATP binding"/>
    <property type="evidence" value="ECO:0007669"/>
    <property type="project" value="UniProtKB-UniRule"/>
</dbReference>
<dbReference type="InterPro" id="IPR014016">
    <property type="entry name" value="UvrD-like_ATP-bd"/>
</dbReference>
<comment type="catalytic activity">
    <reaction evidence="15">
        <text>Exonucleolytic cleavage (in the presence of ATP) in either 5'- to 3'- or 3'- to 5'-direction to yield 5'-phosphooligonucleotides.</text>
        <dbReference type="EC" id="3.1.11.5"/>
    </reaction>
</comment>
<dbReference type="SUPFAM" id="SSF52980">
    <property type="entry name" value="Restriction endonuclease-like"/>
    <property type="match status" value="1"/>
</dbReference>
<feature type="binding site" evidence="15">
    <location>
        <position position="1004"/>
    </location>
    <ligand>
        <name>Mg(2+)</name>
        <dbReference type="ChEBI" id="CHEBI:18420"/>
    </ligand>
</feature>
<dbReference type="Pfam" id="PF12705">
    <property type="entry name" value="PDDEXK_1"/>
    <property type="match status" value="1"/>
</dbReference>
<keyword evidence="2 15" id="KW-0479">Metal-binding</keyword>
<comment type="domain">
    <text evidence="15">The C-terminal domain has nuclease activity and interacts with RecD. It interacts with RecA, facilitating its loading onto ssDNA.</text>
</comment>
<dbReference type="Gene3D" id="3.40.50.300">
    <property type="entry name" value="P-loop containing nucleotide triphosphate hydrolases"/>
    <property type="match status" value="2"/>
</dbReference>
<evidence type="ECO:0000256" key="7">
    <source>
        <dbReference type="ARBA" id="ARBA00022839"/>
    </source>
</evidence>
<evidence type="ECO:0000313" key="20">
    <source>
        <dbReference type="Proteomes" id="UP000199636"/>
    </source>
</evidence>
<comment type="domain">
    <text evidence="15">The N-terminal DNA-binding domain is a ssDNA-dependent ATPase and has ATP-dependent 3'-5' helicase function. This domain interacts with RecC.</text>
</comment>
<evidence type="ECO:0000256" key="11">
    <source>
        <dbReference type="ARBA" id="ARBA00023204"/>
    </source>
</evidence>
<evidence type="ECO:0000256" key="14">
    <source>
        <dbReference type="ARBA" id="ARBA00048988"/>
    </source>
</evidence>
<dbReference type="HAMAP" id="MF_01485">
    <property type="entry name" value="RecB"/>
    <property type="match status" value="1"/>
</dbReference>
<dbReference type="Proteomes" id="UP000199636">
    <property type="component" value="Unassembled WGS sequence"/>
</dbReference>
<dbReference type="InterPro" id="IPR014017">
    <property type="entry name" value="DNA_helicase_UvrD-like_C"/>
</dbReference>
<dbReference type="PROSITE" id="PS51198">
    <property type="entry name" value="UVRD_HELICASE_ATP_BIND"/>
    <property type="match status" value="1"/>
</dbReference>
<feature type="binding site" evidence="16">
    <location>
        <begin position="24"/>
        <end position="31"/>
    </location>
    <ligand>
        <name>ATP</name>
        <dbReference type="ChEBI" id="CHEBI:30616"/>
    </ligand>
</feature>
<dbReference type="InterPro" id="IPR038726">
    <property type="entry name" value="PDDEXK_AddAB-type"/>
</dbReference>
<dbReference type="EMBL" id="FNDS01000009">
    <property type="protein sequence ID" value="SDI44450.1"/>
    <property type="molecule type" value="Genomic_DNA"/>
</dbReference>
<dbReference type="InterPro" id="IPR000212">
    <property type="entry name" value="DNA_helicase_UvrD/REP"/>
</dbReference>
<dbReference type="Gene3D" id="3.90.320.10">
    <property type="match status" value="1"/>
</dbReference>
<feature type="domain" description="UvrD-like helicase ATP-binding" evidence="17">
    <location>
        <begin position="3"/>
        <end position="471"/>
    </location>
</feature>
<keyword evidence="20" id="KW-1185">Reference proteome</keyword>
<dbReference type="OrthoDB" id="9810135at2"/>
<keyword evidence="12 15" id="KW-0413">Isomerase</keyword>
<evidence type="ECO:0000256" key="16">
    <source>
        <dbReference type="PROSITE-ProRule" id="PRU00560"/>
    </source>
</evidence>
<evidence type="ECO:0000256" key="1">
    <source>
        <dbReference type="ARBA" id="ARBA00022722"/>
    </source>
</evidence>
<comment type="miscellaneous">
    <text evidence="15">In the RecBCD complex, RecB has a slow 3'-5' helicase, an exonuclease activity and loads RecA onto ssDNA, RecD has a fast 5'-3' helicase activity, while RecC stimulates the ATPase and processivity of the RecB helicase and contributes to recognition of the Chi site.</text>
</comment>
<dbReference type="GO" id="GO:0000287">
    <property type="term" value="F:magnesium ion binding"/>
    <property type="evidence" value="ECO:0007669"/>
    <property type="project" value="UniProtKB-UniRule"/>
</dbReference>
<dbReference type="EC" id="3.1.11.5" evidence="15"/>
<comment type="catalytic activity">
    <reaction evidence="14 15">
        <text>ATP + H2O = ADP + phosphate + H(+)</text>
        <dbReference type="Rhea" id="RHEA:13065"/>
        <dbReference type="ChEBI" id="CHEBI:15377"/>
        <dbReference type="ChEBI" id="CHEBI:15378"/>
        <dbReference type="ChEBI" id="CHEBI:30616"/>
        <dbReference type="ChEBI" id="CHEBI:43474"/>
        <dbReference type="ChEBI" id="CHEBI:456216"/>
        <dbReference type="EC" id="5.6.2.4"/>
    </reaction>
</comment>
<keyword evidence="10 15" id="KW-0238">DNA-binding</keyword>
<evidence type="ECO:0000256" key="6">
    <source>
        <dbReference type="ARBA" id="ARBA00022806"/>
    </source>
</evidence>
<evidence type="ECO:0000259" key="17">
    <source>
        <dbReference type="PROSITE" id="PS51198"/>
    </source>
</evidence>
<evidence type="ECO:0000256" key="13">
    <source>
        <dbReference type="ARBA" id="ARBA00034617"/>
    </source>
</evidence>
<dbReference type="Gene3D" id="1.10.486.10">
    <property type="entry name" value="PCRA, domain 4"/>
    <property type="match status" value="1"/>
</dbReference>
<dbReference type="AlphaFoldDB" id="A0A1G8KNG5"/>
<feature type="binding site" evidence="15">
    <location>
        <position position="1135"/>
    </location>
    <ligand>
        <name>Mg(2+)</name>
        <dbReference type="ChEBI" id="CHEBI:18420"/>
    </ligand>
</feature>
<comment type="function">
    <text evidence="15">A helicase/nuclease that prepares dsDNA breaks (DSB) for recombinational DNA repair. Binds to DSBs and unwinds DNA via a highly rapid and processive ATP-dependent bidirectional helicase activity. Unwinds dsDNA until it encounters a Chi (crossover hotspot instigator) sequence from the 3' direction. Cuts ssDNA a few nucleotides 3' to the Chi site. The properties and activities of the enzyme are changed at Chi. The Chi-altered holoenzyme produces a long 3'-ssDNA overhang and facilitates RecA-binding to the ssDNA for homologous DNA recombination and repair. Holoenzyme degrades any linearized DNA that is unable to undergo homologous recombination. In the holoenzyme this subunit contributes ATPase, 3'-5' helicase, exonuclease activity and loads RecA onto ssDNA.</text>
</comment>
<accession>A0A1G8KNG5</accession>
<evidence type="ECO:0000256" key="4">
    <source>
        <dbReference type="ARBA" id="ARBA00022763"/>
    </source>
</evidence>
<comment type="similarity">
    <text evidence="15">Belongs to the helicase family. UvrD subfamily.</text>
</comment>
<feature type="binding site" evidence="15">
    <location>
        <position position="1122"/>
    </location>
    <ligand>
        <name>Mg(2+)</name>
        <dbReference type="ChEBI" id="CHEBI:18420"/>
    </ligand>
</feature>
<dbReference type="InterPro" id="IPR027417">
    <property type="entry name" value="P-loop_NTPase"/>
</dbReference>
<comment type="subunit">
    <text evidence="15">Heterotrimer of RecB, RecC and RecD. All subunits contribute to DNA-binding. Interacts with RecA.</text>
</comment>
<comment type="catalytic activity">
    <reaction evidence="13 15">
        <text>Couples ATP hydrolysis with the unwinding of duplex DNA by translocating in the 3'-5' direction.</text>
        <dbReference type="EC" id="5.6.2.4"/>
    </reaction>
</comment>
<dbReference type="GO" id="GO:0005829">
    <property type="term" value="C:cytosol"/>
    <property type="evidence" value="ECO:0007669"/>
    <property type="project" value="TreeGrafter"/>
</dbReference>
<dbReference type="GO" id="GO:0008854">
    <property type="term" value="F:exodeoxyribonuclease V activity"/>
    <property type="evidence" value="ECO:0007669"/>
    <property type="project" value="UniProtKB-EC"/>
</dbReference>
<dbReference type="Pfam" id="PF13361">
    <property type="entry name" value="UvrD_C"/>
    <property type="match status" value="2"/>
</dbReference>
<reference evidence="20" key="1">
    <citation type="submission" date="2016-10" db="EMBL/GenBank/DDBJ databases">
        <authorList>
            <person name="Varghese N."/>
            <person name="Submissions S."/>
        </authorList>
    </citation>
    <scope>NUCLEOTIDE SEQUENCE [LARGE SCALE GENOMIC DNA]</scope>
    <source>
        <strain evidence="20">CCM 7469</strain>
    </source>
</reference>
<keyword evidence="1 15" id="KW-0540">Nuclease</keyword>
<comment type="cofactor">
    <cofactor evidence="15">
        <name>Mg(2+)</name>
        <dbReference type="ChEBI" id="CHEBI:18420"/>
    </cofactor>
    <text evidence="15">Binds 1 Mg(2+) ion per subunit.</text>
</comment>
<keyword evidence="6 15" id="KW-0347">Helicase</keyword>
<keyword evidence="8 15" id="KW-0067">ATP-binding</keyword>
<dbReference type="NCBIfam" id="TIGR00609">
    <property type="entry name" value="recB"/>
    <property type="match status" value="1"/>
</dbReference>
<dbReference type="PROSITE" id="PS51217">
    <property type="entry name" value="UVRD_HELICASE_CTER"/>
    <property type="match status" value="1"/>
</dbReference>
<dbReference type="EC" id="5.6.2.4" evidence="15"/>
<dbReference type="STRING" id="428992.SAMN05216272_109129"/>
<dbReference type="GO" id="GO:0000724">
    <property type="term" value="P:double-strand break repair via homologous recombination"/>
    <property type="evidence" value="ECO:0007669"/>
    <property type="project" value="UniProtKB-UniRule"/>
</dbReference>
<dbReference type="PANTHER" id="PTHR11070:SF23">
    <property type="entry name" value="RECBCD ENZYME SUBUNIT RECB"/>
    <property type="match status" value="1"/>
</dbReference>
<evidence type="ECO:0000256" key="8">
    <source>
        <dbReference type="ARBA" id="ARBA00022840"/>
    </source>
</evidence>
<dbReference type="PANTHER" id="PTHR11070">
    <property type="entry name" value="UVRD / RECB / PCRA DNA HELICASE FAMILY MEMBER"/>
    <property type="match status" value="1"/>
</dbReference>
<keyword evidence="4 15" id="KW-0227">DNA damage</keyword>
<evidence type="ECO:0000256" key="5">
    <source>
        <dbReference type="ARBA" id="ARBA00022801"/>
    </source>
</evidence>
<feature type="active site" description="For nuclease activity" evidence="15">
    <location>
        <position position="1135"/>
    </location>
</feature>
<dbReference type="Gene3D" id="1.10.3170.10">
    <property type="entry name" value="Recbcd, chain B, domain 2"/>
    <property type="match status" value="1"/>
</dbReference>
<dbReference type="InterPro" id="IPR011335">
    <property type="entry name" value="Restrct_endonuc-II-like"/>
</dbReference>
<evidence type="ECO:0000256" key="3">
    <source>
        <dbReference type="ARBA" id="ARBA00022741"/>
    </source>
</evidence>
<dbReference type="GO" id="GO:0003677">
    <property type="term" value="F:DNA binding"/>
    <property type="evidence" value="ECO:0007669"/>
    <property type="project" value="UniProtKB-UniRule"/>
</dbReference>
<dbReference type="GO" id="GO:0016887">
    <property type="term" value="F:ATP hydrolysis activity"/>
    <property type="evidence" value="ECO:0007669"/>
    <property type="project" value="RHEA"/>
</dbReference>
<proteinExistence type="inferred from homology"/>
<keyword evidence="3 15" id="KW-0547">Nucleotide-binding</keyword>
<evidence type="ECO:0000256" key="12">
    <source>
        <dbReference type="ARBA" id="ARBA00023235"/>
    </source>
</evidence>
<keyword evidence="7 15" id="KW-0269">Exonuclease</keyword>
<keyword evidence="5 15" id="KW-0378">Hydrolase</keyword>
<dbReference type="InterPro" id="IPR011604">
    <property type="entry name" value="PDDEXK-like_dom_sf"/>
</dbReference>
<evidence type="ECO:0000256" key="9">
    <source>
        <dbReference type="ARBA" id="ARBA00022842"/>
    </source>
</evidence>